<feature type="compositionally biased region" description="Polar residues" evidence="1">
    <location>
        <begin position="108"/>
        <end position="132"/>
    </location>
</feature>
<evidence type="ECO:0000256" key="1">
    <source>
        <dbReference type="SAM" id="MobiDB-lite"/>
    </source>
</evidence>
<feature type="domain" description="BHLH" evidence="2">
    <location>
        <begin position="143"/>
        <end position="212"/>
    </location>
</feature>
<dbReference type="SMART" id="SM00353">
    <property type="entry name" value="HLH"/>
    <property type="match status" value="1"/>
</dbReference>
<feature type="region of interest" description="Disordered" evidence="1">
    <location>
        <begin position="57"/>
        <end position="78"/>
    </location>
</feature>
<organism evidence="3 4">
    <name type="scientific">Cercospora berteroae</name>
    <dbReference type="NCBI Taxonomy" id="357750"/>
    <lineage>
        <taxon>Eukaryota</taxon>
        <taxon>Fungi</taxon>
        <taxon>Dikarya</taxon>
        <taxon>Ascomycota</taxon>
        <taxon>Pezizomycotina</taxon>
        <taxon>Dothideomycetes</taxon>
        <taxon>Dothideomycetidae</taxon>
        <taxon>Mycosphaerellales</taxon>
        <taxon>Mycosphaerellaceae</taxon>
        <taxon>Cercospora</taxon>
    </lineage>
</organism>
<evidence type="ECO:0000259" key="2">
    <source>
        <dbReference type="PROSITE" id="PS50888"/>
    </source>
</evidence>
<name>A0A2S6BYG3_9PEZI</name>
<feature type="region of interest" description="Disordered" evidence="1">
    <location>
        <begin position="103"/>
        <end position="148"/>
    </location>
</feature>
<dbReference type="Proteomes" id="UP000237631">
    <property type="component" value="Unassembled WGS sequence"/>
</dbReference>
<accession>A0A2S6BYG3</accession>
<evidence type="ECO:0000313" key="3">
    <source>
        <dbReference type="EMBL" id="PPJ52525.1"/>
    </source>
</evidence>
<keyword evidence="4" id="KW-1185">Reference proteome</keyword>
<dbReference type="Pfam" id="PF00010">
    <property type="entry name" value="HLH"/>
    <property type="match status" value="1"/>
</dbReference>
<dbReference type="OrthoDB" id="2133190at2759"/>
<dbReference type="SUPFAM" id="SSF47459">
    <property type="entry name" value="HLH, helix-loop-helix DNA-binding domain"/>
    <property type="match status" value="1"/>
</dbReference>
<reference evidence="4" key="1">
    <citation type="journal article" date="2017" name="bioRxiv">
        <title>Conservation of a gene cluster reveals novel cercosporin biosynthetic mechanisms and extends production to the genus Colletotrichum.</title>
        <authorList>
            <person name="de Jonge R."/>
            <person name="Ebert M.K."/>
            <person name="Huitt-Roehl C.R."/>
            <person name="Pal P."/>
            <person name="Suttle J.C."/>
            <person name="Spanner R.E."/>
            <person name="Neubauer J.D."/>
            <person name="Jurick W.M.II."/>
            <person name="Stott K.A."/>
            <person name="Secor G.A."/>
            <person name="Thomma B.P.H.J."/>
            <person name="Van de Peer Y."/>
            <person name="Townsend C.A."/>
            <person name="Bolton M.D."/>
        </authorList>
    </citation>
    <scope>NUCLEOTIDE SEQUENCE [LARGE SCALE GENOMIC DNA]</scope>
    <source>
        <strain evidence="4">CBS538.71</strain>
    </source>
</reference>
<proteinExistence type="predicted"/>
<dbReference type="CDD" id="cd11395">
    <property type="entry name" value="bHLHzip_SREBP_like"/>
    <property type="match status" value="1"/>
</dbReference>
<dbReference type="InterPro" id="IPR011598">
    <property type="entry name" value="bHLH_dom"/>
</dbReference>
<evidence type="ECO:0000313" key="4">
    <source>
        <dbReference type="Proteomes" id="UP000237631"/>
    </source>
</evidence>
<dbReference type="InterPro" id="IPR036638">
    <property type="entry name" value="HLH_DNA-bd_sf"/>
</dbReference>
<gene>
    <name evidence="3" type="ORF">CBER1_10252</name>
</gene>
<dbReference type="PROSITE" id="PS50888">
    <property type="entry name" value="BHLH"/>
    <property type="match status" value="1"/>
</dbReference>
<sequence length="266" mass="29365">MAAPESFDFGLGNHGCLSSPIDDPVLWCVHDPVDLLSDTDHAFDTSSWLLFDTTYKDSQDDPSLRNPQQSFSPDAGQSALALDPTPLVGYEPLNLKTIALDGTESENEVSTATGKDGCSESTGQEIGISSPQPKIESRRARGVPKSAHRKVEKKYRGSLTSCLQRLSAKLPTVCDQAHKPHQCPRKFQGLEITHKRTKSSIMKKALEYVEHLEKRCQLLEPESESEVVHHKARVEILEAKLKGLRSILTSEEVTSDNDSIETENLS</sequence>
<protein>
    <recommendedName>
        <fullName evidence="2">BHLH domain-containing protein</fullName>
    </recommendedName>
</protein>
<dbReference type="AlphaFoldDB" id="A0A2S6BYG3"/>
<comment type="caution">
    <text evidence="3">The sequence shown here is derived from an EMBL/GenBank/DDBJ whole genome shotgun (WGS) entry which is preliminary data.</text>
</comment>
<dbReference type="Gene3D" id="4.10.280.10">
    <property type="entry name" value="Helix-loop-helix DNA-binding domain"/>
    <property type="match status" value="1"/>
</dbReference>
<dbReference type="EMBL" id="PNEN01001689">
    <property type="protein sequence ID" value="PPJ52525.1"/>
    <property type="molecule type" value="Genomic_DNA"/>
</dbReference>
<dbReference type="GO" id="GO:0046983">
    <property type="term" value="F:protein dimerization activity"/>
    <property type="evidence" value="ECO:0007669"/>
    <property type="project" value="InterPro"/>
</dbReference>